<dbReference type="STRING" id="487685.SAMN04488696_0397"/>
<dbReference type="GO" id="GO:0042555">
    <property type="term" value="C:MCM complex"/>
    <property type="evidence" value="ECO:0007669"/>
    <property type="project" value="TreeGrafter"/>
</dbReference>
<evidence type="ECO:0000256" key="2">
    <source>
        <dbReference type="ARBA" id="ARBA00012551"/>
    </source>
</evidence>
<name>A0A1I4P182_9EURY</name>
<evidence type="ECO:0000256" key="8">
    <source>
        <dbReference type="ARBA" id="ARBA00023125"/>
    </source>
</evidence>
<dbReference type="GO" id="GO:0016787">
    <property type="term" value="F:hydrolase activity"/>
    <property type="evidence" value="ECO:0007669"/>
    <property type="project" value="UniProtKB-KW"/>
</dbReference>
<dbReference type="Pfam" id="PF17207">
    <property type="entry name" value="MCM_OB"/>
    <property type="match status" value="1"/>
</dbReference>
<dbReference type="FunFam" id="2.20.28.10:FF:000003">
    <property type="entry name" value="DNA helicase"/>
    <property type="match status" value="1"/>
</dbReference>
<dbReference type="GO" id="GO:0003697">
    <property type="term" value="F:single-stranded DNA binding"/>
    <property type="evidence" value="ECO:0007669"/>
    <property type="project" value="TreeGrafter"/>
</dbReference>
<feature type="domain" description="MCM OB" evidence="9">
    <location>
        <begin position="32"/>
        <end position="152"/>
    </location>
</feature>
<dbReference type="PANTHER" id="PTHR11630:SF66">
    <property type="entry name" value="DNA REPLICATION LICENSING FACTOR MCM4"/>
    <property type="match status" value="1"/>
</dbReference>
<dbReference type="Gene3D" id="2.20.28.10">
    <property type="match status" value="1"/>
</dbReference>
<keyword evidence="5" id="KW-0378">Hydrolase</keyword>
<gene>
    <name evidence="10" type="ORF">SAMN04488696_0397</name>
</gene>
<dbReference type="InterPro" id="IPR012340">
    <property type="entry name" value="NA-bd_OB-fold"/>
</dbReference>
<dbReference type="InterPro" id="IPR036388">
    <property type="entry name" value="WH-like_DNA-bd_sf"/>
</dbReference>
<evidence type="ECO:0000313" key="10">
    <source>
        <dbReference type="EMBL" id="SFM21532.1"/>
    </source>
</evidence>
<dbReference type="GO" id="GO:0017116">
    <property type="term" value="F:single-stranded DNA helicase activity"/>
    <property type="evidence" value="ECO:0007669"/>
    <property type="project" value="TreeGrafter"/>
</dbReference>
<accession>A0A1I4P182</accession>
<keyword evidence="4" id="KW-0547">Nucleotide-binding</keyword>
<dbReference type="Gene3D" id="1.10.10.10">
    <property type="entry name" value="Winged helix-like DNA-binding domain superfamily/Winged helix DNA-binding domain"/>
    <property type="match status" value="1"/>
</dbReference>
<evidence type="ECO:0000259" key="9">
    <source>
        <dbReference type="Pfam" id="PF17207"/>
    </source>
</evidence>
<dbReference type="EC" id="3.6.4.12" evidence="2"/>
<keyword evidence="3" id="KW-0235">DNA replication</keyword>
<dbReference type="Proteomes" id="UP000198535">
    <property type="component" value="Unassembled WGS sequence"/>
</dbReference>
<organism evidence="10 11">
    <name type="scientific">Methanolobus profundi</name>
    <dbReference type="NCBI Taxonomy" id="487685"/>
    <lineage>
        <taxon>Archaea</taxon>
        <taxon>Methanobacteriati</taxon>
        <taxon>Methanobacteriota</taxon>
        <taxon>Stenosarchaea group</taxon>
        <taxon>Methanomicrobia</taxon>
        <taxon>Methanosarcinales</taxon>
        <taxon>Methanosarcinaceae</taxon>
        <taxon>Methanolobus</taxon>
    </lineage>
</organism>
<keyword evidence="8" id="KW-0238">DNA-binding</keyword>
<dbReference type="EMBL" id="FOUJ01000001">
    <property type="protein sequence ID" value="SFM21532.1"/>
    <property type="molecule type" value="Genomic_DNA"/>
</dbReference>
<dbReference type="GO" id="GO:0006260">
    <property type="term" value="P:DNA replication"/>
    <property type="evidence" value="ECO:0007669"/>
    <property type="project" value="UniProtKB-KW"/>
</dbReference>
<dbReference type="AlphaFoldDB" id="A0A1I4P182"/>
<keyword evidence="11" id="KW-1185">Reference proteome</keyword>
<evidence type="ECO:0000313" key="11">
    <source>
        <dbReference type="Proteomes" id="UP000198535"/>
    </source>
</evidence>
<reference evidence="11" key="1">
    <citation type="submission" date="2016-10" db="EMBL/GenBank/DDBJ databases">
        <authorList>
            <person name="Varghese N."/>
            <person name="Submissions S."/>
        </authorList>
    </citation>
    <scope>NUCLEOTIDE SEQUENCE [LARGE SCALE GENOMIC DNA]</scope>
    <source>
        <strain evidence="11">Mob M</strain>
    </source>
</reference>
<proteinExistence type="inferred from homology"/>
<evidence type="ECO:0000256" key="3">
    <source>
        <dbReference type="ARBA" id="ARBA00022705"/>
    </source>
</evidence>
<comment type="similarity">
    <text evidence="1">Belongs to the MCM family.</text>
</comment>
<dbReference type="Gene3D" id="2.40.50.140">
    <property type="entry name" value="Nucleic acid-binding proteins"/>
    <property type="match status" value="1"/>
</dbReference>
<keyword evidence="6" id="KW-0347">Helicase</keyword>
<evidence type="ECO:0000256" key="6">
    <source>
        <dbReference type="ARBA" id="ARBA00022806"/>
    </source>
</evidence>
<dbReference type="InterPro" id="IPR031327">
    <property type="entry name" value="MCM"/>
</dbReference>
<protein>
    <recommendedName>
        <fullName evidence="2">DNA helicase</fullName>
        <ecNumber evidence="2">3.6.4.12</ecNumber>
    </recommendedName>
</protein>
<evidence type="ECO:0000256" key="1">
    <source>
        <dbReference type="ARBA" id="ARBA00008010"/>
    </source>
</evidence>
<evidence type="ECO:0000256" key="5">
    <source>
        <dbReference type="ARBA" id="ARBA00022801"/>
    </source>
</evidence>
<dbReference type="GO" id="GO:0005524">
    <property type="term" value="F:ATP binding"/>
    <property type="evidence" value="ECO:0007669"/>
    <property type="project" value="UniProtKB-KW"/>
</dbReference>
<sequence length="268" mass="30751">MKVSKYPQRIVLNVIINLKGANMEDNIPINVSDIRSKHLHKEIVVKGLVYEMNMVQPKIQKAAFKCQQCGAIIYEDVLEEPEICSKCQKNAQFKFIEEKCKFIDHREVILVEIPSRFDNPSTKYSLKIELEDDNVDIVKVGDVIQVTGMLRTSTIPKKNRKAPEFIFSADTIHTIGQYGSYSNRVVYEDLLESNNDKIISQRDRIKILKDTIQELTDLSPEGKAKVEDVYERVSTSGIEKDDAESLVDRMRRSGDIILIDGQFLKRIE</sequence>
<evidence type="ECO:0000256" key="4">
    <source>
        <dbReference type="ARBA" id="ARBA00022741"/>
    </source>
</evidence>
<evidence type="ECO:0000256" key="7">
    <source>
        <dbReference type="ARBA" id="ARBA00022840"/>
    </source>
</evidence>
<keyword evidence="7" id="KW-0067">ATP-binding</keyword>
<dbReference type="InterPro" id="IPR033762">
    <property type="entry name" value="MCM_OB"/>
</dbReference>
<dbReference type="SUPFAM" id="SSF50249">
    <property type="entry name" value="Nucleic acid-binding proteins"/>
    <property type="match status" value="1"/>
</dbReference>
<dbReference type="PANTHER" id="PTHR11630">
    <property type="entry name" value="DNA REPLICATION LICENSING FACTOR MCM FAMILY MEMBER"/>
    <property type="match status" value="1"/>
</dbReference>